<evidence type="ECO:0000313" key="1">
    <source>
        <dbReference type="EMBL" id="GAE86889.1"/>
    </source>
</evidence>
<gene>
    <name evidence="1" type="ORF">JCM21531_221</name>
</gene>
<name>W4V2D8_9FIRM</name>
<sequence length="45" mass="5339">MYPLNIDGEELYLRDLKINDLPHLLKWYNNINDFAFATGVYQPIP</sequence>
<dbReference type="EMBL" id="BAVR01000002">
    <property type="protein sequence ID" value="GAE86889.1"/>
    <property type="molecule type" value="Genomic_DNA"/>
</dbReference>
<dbReference type="Proteomes" id="UP000019109">
    <property type="component" value="Unassembled WGS sequence"/>
</dbReference>
<accession>W4V2D8</accession>
<dbReference type="RefSeq" id="WP_243466988.1">
    <property type="nucleotide sequence ID" value="NZ_BAVR01000002.1"/>
</dbReference>
<dbReference type="GO" id="GO:0016740">
    <property type="term" value="F:transferase activity"/>
    <property type="evidence" value="ECO:0007669"/>
    <property type="project" value="UniProtKB-KW"/>
</dbReference>
<evidence type="ECO:0000313" key="2">
    <source>
        <dbReference type="Proteomes" id="UP000019109"/>
    </source>
</evidence>
<keyword evidence="1" id="KW-0808">Transferase</keyword>
<dbReference type="AlphaFoldDB" id="W4V2D8"/>
<comment type="caution">
    <text evidence="1">The sequence shown here is derived from an EMBL/GenBank/DDBJ whole genome shotgun (WGS) entry which is preliminary data.</text>
</comment>
<proteinExistence type="predicted"/>
<reference evidence="1" key="1">
    <citation type="journal article" date="2014" name="Genome Announc.">
        <title>Draft Genome Sequence of Clostridium straminisolvens Strain JCM 21531T, Isolated from a Cellulose-Degrading Bacterial Community.</title>
        <authorList>
            <person name="Yuki M."/>
            <person name="Oshima K."/>
            <person name="Suda W."/>
            <person name="Sakamoto M."/>
            <person name="Kitamura K."/>
            <person name="Iida T."/>
            <person name="Hattori M."/>
            <person name="Ohkuma M."/>
        </authorList>
    </citation>
    <scope>NUCLEOTIDE SEQUENCE [LARGE SCALE GENOMIC DNA]</scope>
    <source>
        <strain evidence="1">JCM 21531</strain>
    </source>
</reference>
<organism evidence="1 2">
    <name type="scientific">Acetivibrio straminisolvens JCM 21531</name>
    <dbReference type="NCBI Taxonomy" id="1294263"/>
    <lineage>
        <taxon>Bacteria</taxon>
        <taxon>Bacillati</taxon>
        <taxon>Bacillota</taxon>
        <taxon>Clostridia</taxon>
        <taxon>Eubacteriales</taxon>
        <taxon>Oscillospiraceae</taxon>
        <taxon>Acetivibrio</taxon>
    </lineage>
</organism>
<keyword evidence="2" id="KW-1185">Reference proteome</keyword>
<protein>
    <submittedName>
        <fullName evidence="1">N-acetyltransferase</fullName>
    </submittedName>
</protein>
<dbReference type="STRING" id="1294263.JCM21531_221"/>